<keyword evidence="4 5" id="KW-0472">Membrane</keyword>
<feature type="transmembrane region" description="Helical" evidence="5">
    <location>
        <begin position="157"/>
        <end position="178"/>
    </location>
</feature>
<evidence type="ECO:0000256" key="3">
    <source>
        <dbReference type="ARBA" id="ARBA00022989"/>
    </source>
</evidence>
<dbReference type="InterPro" id="IPR020846">
    <property type="entry name" value="MFS_dom"/>
</dbReference>
<feature type="transmembrane region" description="Helical" evidence="5">
    <location>
        <begin position="322"/>
        <end position="339"/>
    </location>
</feature>
<name>A0A318J1A3_BURPY</name>
<feature type="transmembrane region" description="Helical" evidence="5">
    <location>
        <begin position="32"/>
        <end position="53"/>
    </location>
</feature>
<feature type="transmembrane region" description="Helical" evidence="5">
    <location>
        <begin position="97"/>
        <end position="120"/>
    </location>
</feature>
<evidence type="ECO:0000256" key="4">
    <source>
        <dbReference type="ARBA" id="ARBA00023136"/>
    </source>
</evidence>
<keyword evidence="3 5" id="KW-1133">Transmembrane helix</keyword>
<evidence type="ECO:0000259" key="6">
    <source>
        <dbReference type="PROSITE" id="PS50850"/>
    </source>
</evidence>
<evidence type="ECO:0000313" key="7">
    <source>
        <dbReference type="EMBL" id="PXX40471.1"/>
    </source>
</evidence>
<feature type="transmembrane region" description="Helical" evidence="5">
    <location>
        <begin position="286"/>
        <end position="310"/>
    </location>
</feature>
<feature type="transmembrane region" description="Helical" evidence="5">
    <location>
        <begin position="65"/>
        <end position="85"/>
    </location>
</feature>
<feature type="transmembrane region" description="Helical" evidence="5">
    <location>
        <begin position="378"/>
        <end position="402"/>
    </location>
</feature>
<protein>
    <submittedName>
        <fullName evidence="7">EmrB/QacA subfamily drug resistance transporter</fullName>
    </submittedName>
</protein>
<dbReference type="InterPro" id="IPR036259">
    <property type="entry name" value="MFS_trans_sf"/>
</dbReference>
<dbReference type="Pfam" id="PF07690">
    <property type="entry name" value="MFS_1"/>
    <property type="match status" value="1"/>
</dbReference>
<feature type="domain" description="Major facilitator superfamily (MFS) profile" evidence="6">
    <location>
        <begin position="31"/>
        <end position="468"/>
    </location>
</feature>
<dbReference type="RefSeq" id="WP_072436514.1">
    <property type="nucleotide sequence ID" value="NZ_QJJY01000001.1"/>
</dbReference>
<feature type="transmembrane region" description="Helical" evidence="5">
    <location>
        <begin position="126"/>
        <end position="145"/>
    </location>
</feature>
<evidence type="ECO:0000256" key="1">
    <source>
        <dbReference type="ARBA" id="ARBA00004141"/>
    </source>
</evidence>
<feature type="transmembrane region" description="Helical" evidence="5">
    <location>
        <begin position="249"/>
        <end position="266"/>
    </location>
</feature>
<feature type="transmembrane region" description="Helical" evidence="5">
    <location>
        <begin position="423"/>
        <end position="440"/>
    </location>
</feature>
<dbReference type="InterPro" id="IPR011701">
    <property type="entry name" value="MFS"/>
</dbReference>
<organism evidence="7 8">
    <name type="scientific">Burkholderia pyrrocinia</name>
    <name type="common">Pseudomonas pyrrocinia</name>
    <dbReference type="NCBI Taxonomy" id="60550"/>
    <lineage>
        <taxon>Bacteria</taxon>
        <taxon>Pseudomonadati</taxon>
        <taxon>Pseudomonadota</taxon>
        <taxon>Betaproteobacteria</taxon>
        <taxon>Burkholderiales</taxon>
        <taxon>Burkholderiaceae</taxon>
        <taxon>Burkholderia</taxon>
        <taxon>Burkholderia cepacia complex</taxon>
    </lineage>
</organism>
<comment type="caution">
    <text evidence="7">The sequence shown here is derived from an EMBL/GenBank/DDBJ whole genome shotgun (WGS) entry which is preliminary data.</text>
</comment>
<evidence type="ECO:0000256" key="5">
    <source>
        <dbReference type="SAM" id="Phobius"/>
    </source>
</evidence>
<accession>A0A318J1A3</accession>
<dbReference type="Gene3D" id="1.20.1720.10">
    <property type="entry name" value="Multidrug resistance protein D"/>
    <property type="match status" value="1"/>
</dbReference>
<feature type="transmembrane region" description="Helical" evidence="5">
    <location>
        <begin position="351"/>
        <end position="372"/>
    </location>
</feature>
<dbReference type="EMBL" id="QJJY01000001">
    <property type="protein sequence ID" value="PXX40471.1"/>
    <property type="molecule type" value="Genomic_DNA"/>
</dbReference>
<dbReference type="Gene3D" id="1.20.1250.20">
    <property type="entry name" value="MFS general substrate transporter like domains"/>
    <property type="match status" value="1"/>
</dbReference>
<dbReference type="SUPFAM" id="SSF103473">
    <property type="entry name" value="MFS general substrate transporter"/>
    <property type="match status" value="1"/>
</dbReference>
<gene>
    <name evidence="7" type="ORF">NA66_100181</name>
</gene>
<dbReference type="PROSITE" id="PS50850">
    <property type="entry name" value="MFS"/>
    <property type="match status" value="1"/>
</dbReference>
<dbReference type="CDD" id="cd17321">
    <property type="entry name" value="MFS_MMR_MDR_like"/>
    <property type="match status" value="1"/>
</dbReference>
<dbReference type="PANTHER" id="PTHR42718:SF40">
    <property type="entry name" value="METHYLENOMYCIN A RESISTANCE PROTEIN"/>
    <property type="match status" value="1"/>
</dbReference>
<evidence type="ECO:0000256" key="2">
    <source>
        <dbReference type="ARBA" id="ARBA00022692"/>
    </source>
</evidence>
<reference evidence="7 8" key="1">
    <citation type="submission" date="2018-05" db="EMBL/GenBank/DDBJ databases">
        <title>Comparative genomics of bacterial root endophytes of switchgrass collected from native prairies over two seasons.</title>
        <authorList>
            <person name="Tang Y."/>
        </authorList>
    </citation>
    <scope>NUCLEOTIDE SEQUENCE [LARGE SCALE GENOMIC DNA]</scope>
    <source>
        <strain evidence="7 8">NFIX32</strain>
    </source>
</reference>
<dbReference type="PANTHER" id="PTHR42718">
    <property type="entry name" value="MAJOR FACILITATOR SUPERFAMILY MULTIDRUG TRANSPORTER MFSC"/>
    <property type="match status" value="1"/>
</dbReference>
<dbReference type="GO" id="GO:0016020">
    <property type="term" value="C:membrane"/>
    <property type="evidence" value="ECO:0007669"/>
    <property type="project" value="UniProtKB-SubCell"/>
</dbReference>
<keyword evidence="2 5" id="KW-0812">Transmembrane</keyword>
<evidence type="ECO:0000313" key="8">
    <source>
        <dbReference type="Proteomes" id="UP000247755"/>
    </source>
</evidence>
<dbReference type="Proteomes" id="UP000247755">
    <property type="component" value="Unassembled WGS sequence"/>
</dbReference>
<dbReference type="PRINTS" id="PR01036">
    <property type="entry name" value="TCRTETB"/>
</dbReference>
<feature type="transmembrane region" description="Helical" evidence="5">
    <location>
        <begin position="184"/>
        <end position="205"/>
    </location>
</feature>
<dbReference type="GO" id="GO:0022857">
    <property type="term" value="F:transmembrane transporter activity"/>
    <property type="evidence" value="ECO:0007669"/>
    <property type="project" value="InterPro"/>
</dbReference>
<comment type="subcellular location">
    <subcellularLocation>
        <location evidence="1">Membrane</location>
        <topology evidence="1">Multi-pass membrane protein</topology>
    </subcellularLocation>
</comment>
<proteinExistence type="predicted"/>
<feature type="transmembrane region" description="Helical" evidence="5">
    <location>
        <begin position="217"/>
        <end position="237"/>
    </location>
</feature>
<dbReference type="AlphaFoldDB" id="A0A318J1A3"/>
<sequence>MTDCQSASVAVPVPAPVATAGRPTARGRHLTLALVAIGMFMAVLDTTIVNVALPAMRASLGATVAQLAWIVDAYTLSFAALILAGGTASDRFGAANVYLAGLALFVGASAACGLAPSVAVLVAARFVQGVGAALFLPASLAIVRGTFEVPAERARAIAVWAGIASVAASVGPVLGGILVEGFGWRSAFLVNVPTGAAAFAGAALLVRMPASRHTRRFDWAGQFASAAALGALCFAAIELPTRGLGAPAVWGAMLAAGLATAVLIVVERRIREPMVPPAWFRNRVFVAMNLMGGLVYVGYFGLLFVLSLYLHGSVGLNARQTGLMLLPLALSLSLGNLLSGKLHGRASAARLMSGGLGMATLAVVALAGALAMRAPWPVTWAAMAVFGTGTALSVAPMISTVLDQVPADAAGVASGFLNAARQAGSLLGVAIAGAATMLLPKPAASLWAVAAVSSAAYAIAALAALTTRAGAAKGAGRRG</sequence>
<feature type="transmembrane region" description="Helical" evidence="5">
    <location>
        <begin position="446"/>
        <end position="465"/>
    </location>
</feature>